<dbReference type="SUPFAM" id="SSF141523">
    <property type="entry name" value="L,D-transpeptidase catalytic domain-like"/>
    <property type="match status" value="1"/>
</dbReference>
<reference evidence="11" key="1">
    <citation type="submission" date="2023-07" db="EMBL/GenBank/DDBJ databases">
        <title>The genome sequence of Rhodocytophaga aerolata KACC 12507.</title>
        <authorList>
            <person name="Zhang X."/>
        </authorList>
    </citation>
    <scope>NUCLEOTIDE SEQUENCE</scope>
    <source>
        <strain evidence="11">KACC 12507</strain>
    </source>
</reference>
<comment type="pathway">
    <text evidence="1 7">Cell wall biogenesis; peptidoglycan biosynthesis.</text>
</comment>
<organism evidence="11 12">
    <name type="scientific">Rhodocytophaga aerolata</name>
    <dbReference type="NCBI Taxonomy" id="455078"/>
    <lineage>
        <taxon>Bacteria</taxon>
        <taxon>Pseudomonadati</taxon>
        <taxon>Bacteroidota</taxon>
        <taxon>Cytophagia</taxon>
        <taxon>Cytophagales</taxon>
        <taxon>Rhodocytophagaceae</taxon>
        <taxon>Rhodocytophaga</taxon>
    </lineage>
</organism>
<evidence type="ECO:0000313" key="11">
    <source>
        <dbReference type="EMBL" id="MDO1450675.1"/>
    </source>
</evidence>
<comment type="caution">
    <text evidence="11">The sequence shown here is derived from an EMBL/GenBank/DDBJ whole genome shotgun (WGS) entry which is preliminary data.</text>
</comment>
<sequence length="595" mass="68174">MNLQKLPKQTLITILSVSLVMIVALTFWLIGSKQASSKDNLNRDDASTDEADLRYTDEHPDGKRAYITELPELQELICSALDTSNVEQYLLSGNVRNYVKVSFADYYKKHNCQPAWIDQKGLLPQADSLLSALKAAPKEGLIYDYHLEQLRKAKDKISGILSHRSNPDSTELSELAKFDLQMSASFFTYASHLLSGKVDPDQFDITWRAEPRKRNLAPILEEALAENNLSEALQKVVPTYPQYAQLKDWLARFQDIAGKGGWPVIPSGHILKRGDEGERVVLLKKRLALTNDLSIAIKDSLPVFNEGIEEAVKRFQQRNGLLADGLVGKSTLALLNTPVEKRIEKIRINLERLRWLPDTLGEKYVMVNIPAYRATVIESGHQVLEMKVVVGKEYTSTPVFRDQIQYIEFSPTWTVPLSIAREEILPILQKDSVYLTQNNFLLHETWREEDTPIDPYEIDWSTISSRDFHYRLEQQPGPGNPMGQVKFMFPNDLAIYLHDTPSEHLFDKKTRAYSHGCVRVEKPVDFALLLLEDEPEVNEQNIYEYMHSDSPKRVRLPQPMPIQFMYLTAFVDEQGRINFRKDIYGHDSLQIEAIR</sequence>
<dbReference type="Gene3D" id="1.10.101.10">
    <property type="entry name" value="PGBD-like superfamily/PGBD"/>
    <property type="match status" value="1"/>
</dbReference>
<feature type="domain" description="L,D-TPase catalytic" evidence="10">
    <location>
        <begin position="363"/>
        <end position="543"/>
    </location>
</feature>
<dbReference type="PANTHER" id="PTHR41533:SF2">
    <property type="entry name" value="BLR7131 PROTEIN"/>
    <property type="match status" value="1"/>
</dbReference>
<dbReference type="Gene3D" id="2.40.440.10">
    <property type="entry name" value="L,D-transpeptidase catalytic domain-like"/>
    <property type="match status" value="1"/>
</dbReference>
<keyword evidence="5 7" id="KW-0573">Peptidoglycan synthesis</keyword>
<keyword evidence="6 7" id="KW-0961">Cell wall biogenesis/degradation</keyword>
<dbReference type="SUPFAM" id="SSF47090">
    <property type="entry name" value="PGBD-like"/>
    <property type="match status" value="1"/>
</dbReference>
<keyword evidence="9" id="KW-0812">Transmembrane</keyword>
<dbReference type="CDD" id="cd16913">
    <property type="entry name" value="YkuD_like"/>
    <property type="match status" value="1"/>
</dbReference>
<feature type="active site" description="Nucleophile" evidence="7">
    <location>
        <position position="517"/>
    </location>
</feature>
<dbReference type="Pfam" id="PF20142">
    <property type="entry name" value="Scaffold"/>
    <property type="match status" value="1"/>
</dbReference>
<dbReference type="InterPro" id="IPR052905">
    <property type="entry name" value="LD-transpeptidase_YkuD-like"/>
</dbReference>
<dbReference type="PANTHER" id="PTHR41533">
    <property type="entry name" value="L,D-TRANSPEPTIDASE HI_1667-RELATED"/>
    <property type="match status" value="1"/>
</dbReference>
<evidence type="ECO:0000256" key="3">
    <source>
        <dbReference type="ARBA" id="ARBA00022679"/>
    </source>
</evidence>
<evidence type="ECO:0000256" key="9">
    <source>
        <dbReference type="SAM" id="Phobius"/>
    </source>
</evidence>
<dbReference type="InterPro" id="IPR036366">
    <property type="entry name" value="PGBDSf"/>
</dbReference>
<gene>
    <name evidence="11" type="ORF">Q0590_30660</name>
</gene>
<dbReference type="InterPro" id="IPR036365">
    <property type="entry name" value="PGBD-like_sf"/>
</dbReference>
<keyword evidence="12" id="KW-1185">Reference proteome</keyword>
<evidence type="ECO:0000256" key="6">
    <source>
        <dbReference type="ARBA" id="ARBA00023316"/>
    </source>
</evidence>
<evidence type="ECO:0000256" key="7">
    <source>
        <dbReference type="PROSITE-ProRule" id="PRU01373"/>
    </source>
</evidence>
<dbReference type="InterPro" id="IPR005490">
    <property type="entry name" value="LD_TPept_cat_dom"/>
</dbReference>
<evidence type="ECO:0000313" key="12">
    <source>
        <dbReference type="Proteomes" id="UP001168528"/>
    </source>
</evidence>
<feature type="active site" description="Proton donor/acceptor" evidence="7">
    <location>
        <position position="498"/>
    </location>
</feature>
<keyword evidence="9" id="KW-0472">Membrane</keyword>
<protein>
    <submittedName>
        <fullName evidence="11">L,D-transpeptidase family protein</fullName>
    </submittedName>
</protein>
<feature type="transmembrane region" description="Helical" evidence="9">
    <location>
        <begin position="12"/>
        <end position="31"/>
    </location>
</feature>
<dbReference type="Pfam" id="PF01471">
    <property type="entry name" value="PG_binding_1"/>
    <property type="match status" value="1"/>
</dbReference>
<dbReference type="PROSITE" id="PS52029">
    <property type="entry name" value="LD_TPASE"/>
    <property type="match status" value="1"/>
</dbReference>
<comment type="similarity">
    <text evidence="2">Belongs to the YkuD family.</text>
</comment>
<evidence type="ECO:0000256" key="2">
    <source>
        <dbReference type="ARBA" id="ARBA00005992"/>
    </source>
</evidence>
<dbReference type="EMBL" id="JAUKPO010000034">
    <property type="protein sequence ID" value="MDO1450675.1"/>
    <property type="molecule type" value="Genomic_DNA"/>
</dbReference>
<evidence type="ECO:0000259" key="10">
    <source>
        <dbReference type="PROSITE" id="PS52029"/>
    </source>
</evidence>
<dbReference type="Pfam" id="PF03734">
    <property type="entry name" value="YkuD"/>
    <property type="match status" value="1"/>
</dbReference>
<name>A0ABT8RF28_9BACT</name>
<dbReference type="RefSeq" id="WP_302041477.1">
    <property type="nucleotide sequence ID" value="NZ_JAUKPO010000034.1"/>
</dbReference>
<evidence type="ECO:0000256" key="1">
    <source>
        <dbReference type="ARBA" id="ARBA00004752"/>
    </source>
</evidence>
<proteinExistence type="inferred from homology"/>
<evidence type="ECO:0000256" key="4">
    <source>
        <dbReference type="ARBA" id="ARBA00022960"/>
    </source>
</evidence>
<evidence type="ECO:0000256" key="5">
    <source>
        <dbReference type="ARBA" id="ARBA00022984"/>
    </source>
</evidence>
<dbReference type="InterPro" id="IPR002477">
    <property type="entry name" value="Peptidoglycan-bd-like"/>
</dbReference>
<evidence type="ECO:0000256" key="8">
    <source>
        <dbReference type="SAM" id="MobiDB-lite"/>
    </source>
</evidence>
<feature type="compositionally biased region" description="Basic and acidic residues" evidence="8">
    <location>
        <begin position="40"/>
        <end position="57"/>
    </location>
</feature>
<keyword evidence="3" id="KW-0808">Transferase</keyword>
<keyword evidence="4 7" id="KW-0133">Cell shape</keyword>
<feature type="region of interest" description="Disordered" evidence="8">
    <location>
        <begin position="37"/>
        <end position="57"/>
    </location>
</feature>
<dbReference type="InterPro" id="IPR038063">
    <property type="entry name" value="Transpep_catalytic_dom"/>
</dbReference>
<accession>A0ABT8RF28</accession>
<dbReference type="InterPro" id="IPR045380">
    <property type="entry name" value="LD_TPept_scaffold_dom"/>
</dbReference>
<dbReference type="Proteomes" id="UP001168528">
    <property type="component" value="Unassembled WGS sequence"/>
</dbReference>
<keyword evidence="9" id="KW-1133">Transmembrane helix</keyword>